<organism evidence="1 2">
    <name type="scientific">Suicoccus acidiformans</name>
    <dbReference type="NCBI Taxonomy" id="2036206"/>
    <lineage>
        <taxon>Bacteria</taxon>
        <taxon>Bacillati</taxon>
        <taxon>Bacillota</taxon>
        <taxon>Bacilli</taxon>
        <taxon>Lactobacillales</taxon>
        <taxon>Aerococcaceae</taxon>
        <taxon>Suicoccus</taxon>
    </lineage>
</organism>
<dbReference type="EMBL" id="CP023434">
    <property type="protein sequence ID" value="AXY26230.1"/>
    <property type="molecule type" value="Genomic_DNA"/>
</dbReference>
<reference evidence="1 2" key="1">
    <citation type="submission" date="2017-09" db="EMBL/GenBank/DDBJ databases">
        <title>Complete genome sequence of Oxytococcus suis strain ZY16052.</title>
        <authorList>
            <person name="Li F."/>
        </authorList>
    </citation>
    <scope>NUCLEOTIDE SEQUENCE [LARGE SCALE GENOMIC DNA]</scope>
    <source>
        <strain evidence="1 2">ZY16052</strain>
    </source>
</reference>
<gene>
    <name evidence="1" type="ORF">CL176_09605</name>
</gene>
<dbReference type="Proteomes" id="UP000263232">
    <property type="component" value="Chromosome"/>
</dbReference>
<sequence length="88" mass="9907">MDPLNKNGVLFWIVSTILHKSDPSKEACSDAKRSQYKKLPKNGSLRLALACEAFIKLYGSKINTVDGNFSTVFKCKKRRCSLILKLTQ</sequence>
<proteinExistence type="predicted"/>
<name>A0A347WMC3_9LACT</name>
<keyword evidence="2" id="KW-1185">Reference proteome</keyword>
<evidence type="ECO:0000313" key="2">
    <source>
        <dbReference type="Proteomes" id="UP000263232"/>
    </source>
</evidence>
<dbReference type="AlphaFoldDB" id="A0A347WMC3"/>
<accession>A0A347WMC3</accession>
<protein>
    <submittedName>
        <fullName evidence="1">Uncharacterized protein</fullName>
    </submittedName>
</protein>
<dbReference type="KEGG" id="abae:CL176_09605"/>
<evidence type="ECO:0000313" key="1">
    <source>
        <dbReference type="EMBL" id="AXY26230.1"/>
    </source>
</evidence>